<name>A0A914Q8W0_9BILA</name>
<evidence type="ECO:0000313" key="1">
    <source>
        <dbReference type="Proteomes" id="UP000887578"/>
    </source>
</evidence>
<reference evidence="2" key="1">
    <citation type="submission" date="2022-11" db="UniProtKB">
        <authorList>
            <consortium name="WormBaseParasite"/>
        </authorList>
    </citation>
    <scope>IDENTIFICATION</scope>
</reference>
<sequence>MQDMVGVVPKSEILELPNPEDYASNIKEKRKVILNGPEISVDVFDGEENYARKFVAATIINSCSITNLGNGKFWVEDSKGSFAVEKRDRNVLKCQCNTAKSCVHIGAVKLLSGEEATFGRAQDPVKTNNAFLQKYETKSGRKRPRLIDTPAAAAAEVEESGDDEREMASVDHSLEDWLKNGKVVAEKDSVLSSPSAVEKKVQERDNIRSMFCES</sequence>
<accession>A0A914Q8W0</accession>
<evidence type="ECO:0000313" key="2">
    <source>
        <dbReference type="WBParaSite" id="PDA_v2.g23593.t1"/>
    </source>
</evidence>
<keyword evidence="1" id="KW-1185">Reference proteome</keyword>
<dbReference type="WBParaSite" id="PDA_v2.g23593.t1">
    <property type="protein sequence ID" value="PDA_v2.g23593.t1"/>
    <property type="gene ID" value="PDA_v2.g23593"/>
</dbReference>
<proteinExistence type="predicted"/>
<organism evidence="1 2">
    <name type="scientific">Panagrolaimus davidi</name>
    <dbReference type="NCBI Taxonomy" id="227884"/>
    <lineage>
        <taxon>Eukaryota</taxon>
        <taxon>Metazoa</taxon>
        <taxon>Ecdysozoa</taxon>
        <taxon>Nematoda</taxon>
        <taxon>Chromadorea</taxon>
        <taxon>Rhabditida</taxon>
        <taxon>Tylenchina</taxon>
        <taxon>Panagrolaimomorpha</taxon>
        <taxon>Panagrolaimoidea</taxon>
        <taxon>Panagrolaimidae</taxon>
        <taxon>Panagrolaimus</taxon>
    </lineage>
</organism>
<dbReference type="Proteomes" id="UP000887578">
    <property type="component" value="Unplaced"/>
</dbReference>
<dbReference type="AlphaFoldDB" id="A0A914Q8W0"/>
<protein>
    <submittedName>
        <fullName evidence="2">SWIM-type domain-containing protein</fullName>
    </submittedName>
</protein>